<evidence type="ECO:0000256" key="3">
    <source>
        <dbReference type="ARBA" id="ARBA00022679"/>
    </source>
</evidence>
<keyword evidence="5 10" id="KW-0418">Kinase</keyword>
<dbReference type="SUPFAM" id="SSF55874">
    <property type="entry name" value="ATPase domain of HSP90 chaperone/DNA topoisomerase II/histidine kinase"/>
    <property type="match status" value="1"/>
</dbReference>
<reference evidence="10 11" key="1">
    <citation type="submission" date="2019-03" db="EMBL/GenBank/DDBJ databases">
        <title>Freshwater and sediment microbial communities from various areas in North America, analyzing microbe dynamics in response to fracking.</title>
        <authorList>
            <person name="Lamendella R."/>
        </authorList>
    </citation>
    <scope>NUCLEOTIDE SEQUENCE [LARGE SCALE GENOMIC DNA]</scope>
    <source>
        <strain evidence="10 11">74A</strain>
    </source>
</reference>
<dbReference type="Proteomes" id="UP000294832">
    <property type="component" value="Unassembled WGS sequence"/>
</dbReference>
<keyword evidence="7" id="KW-0902">Two-component regulatory system</keyword>
<dbReference type="RefSeq" id="WP_207904300.1">
    <property type="nucleotide sequence ID" value="NZ_SLWF01000025.1"/>
</dbReference>
<dbReference type="EC" id="2.7.13.3" evidence="2"/>
<dbReference type="SMART" id="SM00387">
    <property type="entry name" value="HATPase_c"/>
    <property type="match status" value="1"/>
</dbReference>
<comment type="caution">
    <text evidence="10">The sequence shown here is derived from an EMBL/GenBank/DDBJ whole genome shotgun (WGS) entry which is preliminary data.</text>
</comment>
<evidence type="ECO:0000256" key="8">
    <source>
        <dbReference type="SAM" id="Coils"/>
    </source>
</evidence>
<evidence type="ECO:0000256" key="5">
    <source>
        <dbReference type="ARBA" id="ARBA00022777"/>
    </source>
</evidence>
<dbReference type="PANTHER" id="PTHR43065:SF46">
    <property type="entry name" value="C4-DICARBOXYLATE TRANSPORT SENSOR PROTEIN DCTB"/>
    <property type="match status" value="1"/>
</dbReference>
<feature type="coiled-coil region" evidence="8">
    <location>
        <begin position="61"/>
        <end position="95"/>
    </location>
</feature>
<dbReference type="InterPro" id="IPR036890">
    <property type="entry name" value="HATPase_C_sf"/>
</dbReference>
<dbReference type="Gene3D" id="1.10.287.130">
    <property type="match status" value="1"/>
</dbReference>
<proteinExistence type="predicted"/>
<evidence type="ECO:0000313" key="10">
    <source>
        <dbReference type="EMBL" id="TCN81242.1"/>
    </source>
</evidence>
<keyword evidence="8" id="KW-0175">Coiled coil</keyword>
<dbReference type="InterPro" id="IPR003594">
    <property type="entry name" value="HATPase_dom"/>
</dbReference>
<evidence type="ECO:0000256" key="7">
    <source>
        <dbReference type="ARBA" id="ARBA00023012"/>
    </source>
</evidence>
<dbReference type="InterPro" id="IPR005467">
    <property type="entry name" value="His_kinase_dom"/>
</dbReference>
<dbReference type="PROSITE" id="PS50109">
    <property type="entry name" value="HIS_KIN"/>
    <property type="match status" value="1"/>
</dbReference>
<protein>
    <recommendedName>
        <fullName evidence="2">histidine kinase</fullName>
        <ecNumber evidence="2">2.7.13.3</ecNumber>
    </recommendedName>
</protein>
<dbReference type="Pfam" id="PF02518">
    <property type="entry name" value="HATPase_c"/>
    <property type="match status" value="1"/>
</dbReference>
<dbReference type="GO" id="GO:0004673">
    <property type="term" value="F:protein histidine kinase activity"/>
    <property type="evidence" value="ECO:0007669"/>
    <property type="project" value="UniProtKB-EC"/>
</dbReference>
<gene>
    <name evidence="10" type="ORF">EDC91_1254</name>
</gene>
<feature type="domain" description="Histidine kinase" evidence="9">
    <location>
        <begin position="104"/>
        <end position="361"/>
    </location>
</feature>
<evidence type="ECO:0000256" key="1">
    <source>
        <dbReference type="ARBA" id="ARBA00000085"/>
    </source>
</evidence>
<dbReference type="PANTHER" id="PTHR43065">
    <property type="entry name" value="SENSOR HISTIDINE KINASE"/>
    <property type="match status" value="1"/>
</dbReference>
<dbReference type="Gene3D" id="3.30.565.10">
    <property type="entry name" value="Histidine kinase-like ATPase, C-terminal domain"/>
    <property type="match status" value="1"/>
</dbReference>
<keyword evidence="4" id="KW-0547">Nucleotide-binding</keyword>
<accession>A0A4R2F897</accession>
<keyword evidence="11" id="KW-1185">Reference proteome</keyword>
<comment type="catalytic activity">
    <reaction evidence="1">
        <text>ATP + protein L-histidine = ADP + protein N-phospho-L-histidine.</text>
        <dbReference type="EC" id="2.7.13.3"/>
    </reaction>
</comment>
<dbReference type="EMBL" id="SLWF01000025">
    <property type="protein sequence ID" value="TCN81242.1"/>
    <property type="molecule type" value="Genomic_DNA"/>
</dbReference>
<dbReference type="GO" id="GO:0005524">
    <property type="term" value="F:ATP binding"/>
    <property type="evidence" value="ECO:0007669"/>
    <property type="project" value="UniProtKB-KW"/>
</dbReference>
<dbReference type="PRINTS" id="PR00344">
    <property type="entry name" value="BCTRLSENSOR"/>
</dbReference>
<dbReference type="AlphaFoldDB" id="A0A4R2F897"/>
<evidence type="ECO:0000259" key="9">
    <source>
        <dbReference type="PROSITE" id="PS50109"/>
    </source>
</evidence>
<keyword evidence="6" id="KW-0067">ATP-binding</keyword>
<evidence type="ECO:0000256" key="4">
    <source>
        <dbReference type="ARBA" id="ARBA00022741"/>
    </source>
</evidence>
<sequence>MLENNTPAVAMDDLTAYYERKLAARDKTIDVLKRRIAREAMHSHATPFAILEQNVGLEKVVARKTLELENERHALEKALTELRLTQAQLLQAQKMESIGQLAAGIAHEINTPTQYVADNVGFVKTATVSLLNLLDSALMLAEVAREKMADEPTVAQFDAELKRTKLAFLRSQIPSAIDESLEGLTRIAKIVSAMKEFSHPSKGEKEFINVSEVINTTITVARNEWKYVAELDTDFEDDMPQLPCLRDMVAQAILNLVVNAAHAIADTVQEGVREKGHILVSAARKGEYIEISVKDDGSGIPAGIRGRIFDPFFTTKAVGKGTGQGLAIVYSTVVDKHNGQIRCESEEGVGTTFIMQLPIHCHKEESSACK</sequence>
<evidence type="ECO:0000256" key="2">
    <source>
        <dbReference type="ARBA" id="ARBA00012438"/>
    </source>
</evidence>
<dbReference type="InterPro" id="IPR004358">
    <property type="entry name" value="Sig_transdc_His_kin-like_C"/>
</dbReference>
<organism evidence="10 11">
    <name type="scientific">Shewanella fodinae</name>
    <dbReference type="NCBI Taxonomy" id="552357"/>
    <lineage>
        <taxon>Bacteria</taxon>
        <taxon>Pseudomonadati</taxon>
        <taxon>Pseudomonadota</taxon>
        <taxon>Gammaproteobacteria</taxon>
        <taxon>Alteromonadales</taxon>
        <taxon>Shewanellaceae</taxon>
        <taxon>Shewanella</taxon>
    </lineage>
</organism>
<keyword evidence="3" id="KW-0808">Transferase</keyword>
<name>A0A4R2F897_9GAMM</name>
<evidence type="ECO:0000313" key="11">
    <source>
        <dbReference type="Proteomes" id="UP000294832"/>
    </source>
</evidence>
<dbReference type="GO" id="GO:0000160">
    <property type="term" value="P:phosphorelay signal transduction system"/>
    <property type="evidence" value="ECO:0007669"/>
    <property type="project" value="UniProtKB-KW"/>
</dbReference>
<evidence type="ECO:0000256" key="6">
    <source>
        <dbReference type="ARBA" id="ARBA00022840"/>
    </source>
</evidence>